<dbReference type="PROSITE" id="PS51296">
    <property type="entry name" value="RIESKE"/>
    <property type="match status" value="1"/>
</dbReference>
<organism evidence="6 7">
    <name type="scientific">Trichostrongylus colubriformis</name>
    <name type="common">Black scour worm</name>
    <dbReference type="NCBI Taxonomy" id="6319"/>
    <lineage>
        <taxon>Eukaryota</taxon>
        <taxon>Metazoa</taxon>
        <taxon>Ecdysozoa</taxon>
        <taxon>Nematoda</taxon>
        <taxon>Chromadorea</taxon>
        <taxon>Rhabditida</taxon>
        <taxon>Rhabditina</taxon>
        <taxon>Rhabditomorpha</taxon>
        <taxon>Strongyloidea</taxon>
        <taxon>Trichostrongylidae</taxon>
        <taxon>Trichostrongylus</taxon>
    </lineage>
</organism>
<name>A0AAN8IMG4_TRICO</name>
<evidence type="ECO:0000313" key="6">
    <source>
        <dbReference type="EMBL" id="KAK5974762.1"/>
    </source>
</evidence>
<evidence type="ECO:0000256" key="3">
    <source>
        <dbReference type="ARBA" id="ARBA00023004"/>
    </source>
</evidence>
<feature type="domain" description="Rieske" evidence="5">
    <location>
        <begin position="15"/>
        <end position="69"/>
    </location>
</feature>
<evidence type="ECO:0000313" key="7">
    <source>
        <dbReference type="Proteomes" id="UP001331761"/>
    </source>
</evidence>
<reference evidence="6 7" key="1">
    <citation type="submission" date="2019-10" db="EMBL/GenBank/DDBJ databases">
        <title>Assembly and Annotation for the nematode Trichostrongylus colubriformis.</title>
        <authorList>
            <person name="Martin J."/>
        </authorList>
    </citation>
    <scope>NUCLEOTIDE SEQUENCE [LARGE SCALE GENOMIC DNA]</scope>
    <source>
        <strain evidence="6">G859</strain>
        <tissue evidence="6">Whole worm</tissue>
    </source>
</reference>
<dbReference type="Proteomes" id="UP001331761">
    <property type="component" value="Unassembled WGS sequence"/>
</dbReference>
<evidence type="ECO:0000256" key="1">
    <source>
        <dbReference type="ARBA" id="ARBA00022714"/>
    </source>
</evidence>
<dbReference type="Gene3D" id="2.102.10.10">
    <property type="entry name" value="Rieske [2Fe-2S] iron-sulphur domain"/>
    <property type="match status" value="1"/>
</dbReference>
<dbReference type="EMBL" id="WIXE01013839">
    <property type="protein sequence ID" value="KAK5974762.1"/>
    <property type="molecule type" value="Genomic_DNA"/>
</dbReference>
<evidence type="ECO:0000256" key="2">
    <source>
        <dbReference type="ARBA" id="ARBA00022723"/>
    </source>
</evidence>
<dbReference type="SUPFAM" id="SSF50022">
    <property type="entry name" value="ISP domain"/>
    <property type="match status" value="1"/>
</dbReference>
<protein>
    <recommendedName>
        <fullName evidence="5">Rieske domain-containing protein</fullName>
    </recommendedName>
</protein>
<accession>A0AAN8IMG4</accession>
<keyword evidence="1" id="KW-0001">2Fe-2S</keyword>
<keyword evidence="4" id="KW-0411">Iron-sulfur</keyword>
<evidence type="ECO:0000256" key="4">
    <source>
        <dbReference type="ARBA" id="ARBA00023014"/>
    </source>
</evidence>
<proteinExistence type="predicted"/>
<keyword evidence="7" id="KW-1185">Reference proteome</keyword>
<dbReference type="GO" id="GO:0046872">
    <property type="term" value="F:metal ion binding"/>
    <property type="evidence" value="ECO:0007669"/>
    <property type="project" value="UniProtKB-KW"/>
</dbReference>
<comment type="caution">
    <text evidence="6">The sequence shown here is derived from an EMBL/GenBank/DDBJ whole genome shotgun (WGS) entry which is preliminary data.</text>
</comment>
<dbReference type="InterPro" id="IPR017941">
    <property type="entry name" value="Rieske_2Fe-2S"/>
</dbReference>
<keyword evidence="3" id="KW-0408">Iron</keyword>
<keyword evidence="2" id="KW-0479">Metal-binding</keyword>
<dbReference type="Pfam" id="PF00355">
    <property type="entry name" value="Rieske"/>
    <property type="match status" value="1"/>
</dbReference>
<dbReference type="InterPro" id="IPR036922">
    <property type="entry name" value="Rieske_2Fe-2S_sf"/>
</dbReference>
<evidence type="ECO:0000259" key="5">
    <source>
        <dbReference type="PROSITE" id="PS51296"/>
    </source>
</evidence>
<dbReference type="GO" id="GO:0051537">
    <property type="term" value="F:2 iron, 2 sulfur cluster binding"/>
    <property type="evidence" value="ECO:0007669"/>
    <property type="project" value="UniProtKB-KW"/>
</dbReference>
<gene>
    <name evidence="6" type="ORF">GCK32_020790</name>
</gene>
<dbReference type="AlphaFoldDB" id="A0AAN8IMG4"/>
<sequence>MAAVDEPDTSSLVIEVLGKSSDLPTGKKKMYIVRGKSVLVVNDNGYLYAITGNCPHYNFPLENGYSNSI</sequence>